<organism evidence="3 4">
    <name type="scientific">Hyalella azteca</name>
    <name type="common">Amphipod</name>
    <dbReference type="NCBI Taxonomy" id="294128"/>
    <lineage>
        <taxon>Eukaryota</taxon>
        <taxon>Metazoa</taxon>
        <taxon>Ecdysozoa</taxon>
        <taxon>Arthropoda</taxon>
        <taxon>Crustacea</taxon>
        <taxon>Multicrustacea</taxon>
        <taxon>Malacostraca</taxon>
        <taxon>Eumalacostraca</taxon>
        <taxon>Peracarida</taxon>
        <taxon>Amphipoda</taxon>
        <taxon>Senticaudata</taxon>
        <taxon>Talitrida</taxon>
        <taxon>Talitroidea</taxon>
        <taxon>Hyalellidae</taxon>
        <taxon>Hyalella</taxon>
    </lineage>
</organism>
<evidence type="ECO:0000256" key="2">
    <source>
        <dbReference type="SAM" id="SignalP"/>
    </source>
</evidence>
<keyword evidence="2" id="KW-0732">Signal</keyword>
<sequence length="338" mass="37506">MPGKMDVGLLLLMLTASFTLPHGTAGEQLTEDKVNLGWPKFFNPEKAILRKQEDALKRKKASEADKSSLLSSVASSGELLVDNRLANVIKDKDRLEWPDLEDFKIKDELRGTLIPLTAAGPVSAQWQQQVSRDHLTDILAELSNLTDVYHTLSETSSDGLRLATPLFRRRFSPSLGKYGTELTFYAGTAPTSCIYYGNWWGLLLFYGLLASHIIIHKANMAWLIAILWLIIRSEATCVNRVCECDVEAALCLASELREAEGEELREAEGVEHGEAEGEEHGEAEGEELREPEGEELGEAEGEEHDETEGEEHGEAEGRELSEPEGEEHDQAEGEEFGQ</sequence>
<evidence type="ECO:0000313" key="3">
    <source>
        <dbReference type="Proteomes" id="UP000694843"/>
    </source>
</evidence>
<dbReference type="RefSeq" id="XP_018011789.1">
    <property type="nucleotide sequence ID" value="XM_018156300.2"/>
</dbReference>
<feature type="compositionally biased region" description="Acidic residues" evidence="1">
    <location>
        <begin position="322"/>
        <end position="338"/>
    </location>
</feature>
<feature type="compositionally biased region" description="Basic and acidic residues" evidence="1">
    <location>
        <begin position="310"/>
        <end position="321"/>
    </location>
</feature>
<evidence type="ECO:0000313" key="4">
    <source>
        <dbReference type="RefSeq" id="XP_018011789.1"/>
    </source>
</evidence>
<dbReference type="InterPro" id="IPR033112">
    <property type="entry name" value="PLA2_Asp_AS"/>
</dbReference>
<keyword evidence="3" id="KW-1185">Reference proteome</keyword>
<evidence type="ECO:0000256" key="1">
    <source>
        <dbReference type="SAM" id="MobiDB-lite"/>
    </source>
</evidence>
<dbReference type="KEGG" id="hazt:108669015"/>
<protein>
    <submittedName>
        <fullName evidence="4">Uncharacterized protein LOC108669015</fullName>
    </submittedName>
</protein>
<reference evidence="4" key="1">
    <citation type="submission" date="2025-08" db="UniProtKB">
        <authorList>
            <consortium name="RefSeq"/>
        </authorList>
    </citation>
    <scope>IDENTIFICATION</scope>
    <source>
        <tissue evidence="4">Whole organism</tissue>
    </source>
</reference>
<feature type="region of interest" description="Disordered" evidence="1">
    <location>
        <begin position="262"/>
        <end position="338"/>
    </location>
</feature>
<feature type="compositionally biased region" description="Acidic residues" evidence="1">
    <location>
        <begin position="292"/>
        <end position="309"/>
    </location>
</feature>
<proteinExistence type="predicted"/>
<dbReference type="Proteomes" id="UP000694843">
    <property type="component" value="Unplaced"/>
</dbReference>
<accession>A0A8B7NDV7</accession>
<gene>
    <name evidence="4" type="primary">LOC108669015</name>
</gene>
<feature type="chain" id="PRO_5034845775" evidence="2">
    <location>
        <begin position="27"/>
        <end position="338"/>
    </location>
</feature>
<name>A0A8B7NDV7_HYAAZ</name>
<dbReference type="OrthoDB" id="5841574at2759"/>
<dbReference type="PROSITE" id="PS00119">
    <property type="entry name" value="PA2_ASP"/>
    <property type="match status" value="1"/>
</dbReference>
<feature type="signal peptide" evidence="2">
    <location>
        <begin position="1"/>
        <end position="26"/>
    </location>
</feature>
<dbReference type="AlphaFoldDB" id="A0A8B7NDV7"/>
<dbReference type="GeneID" id="108669015"/>
<feature type="compositionally biased region" description="Basic and acidic residues" evidence="1">
    <location>
        <begin position="262"/>
        <end position="291"/>
    </location>
</feature>